<name>A0A174ZML8_9FIRM</name>
<dbReference type="AlphaFoldDB" id="A0A174ZML8"/>
<protein>
    <submittedName>
        <fullName evidence="1">Uncharacterized protein</fullName>
    </submittedName>
</protein>
<gene>
    <name evidence="1" type="ORF">ERS852540_00896</name>
</gene>
<dbReference type="STRING" id="39492.ERS852540_00896"/>
<evidence type="ECO:0000313" key="1">
    <source>
        <dbReference type="EMBL" id="CUQ84500.1"/>
    </source>
</evidence>
<sequence length="136" mass="16082">MDRCEKLRDNLYGVELLTGSITPVKEHIAQIFYIVNNTDNSEFIGNEALQMITQFGKTEYNFCGRHSELWQRIFNDTALKIYPTDSEKVITRKYESTEKFADELSSVLQERYFVPTDFYLIYDDEEMYRQVVGMTE</sequence>
<evidence type="ECO:0000313" key="2">
    <source>
        <dbReference type="Proteomes" id="UP000095662"/>
    </source>
</evidence>
<reference evidence="1 2" key="1">
    <citation type="submission" date="2015-09" db="EMBL/GenBank/DDBJ databases">
        <authorList>
            <consortium name="Pathogen Informatics"/>
        </authorList>
    </citation>
    <scope>NUCLEOTIDE SEQUENCE [LARGE SCALE GENOMIC DNA]</scope>
    <source>
        <strain evidence="1 2">2789STDY5834928</strain>
    </source>
</reference>
<dbReference type="EMBL" id="CZBY01000005">
    <property type="protein sequence ID" value="CUQ84500.1"/>
    <property type="molecule type" value="Genomic_DNA"/>
</dbReference>
<proteinExistence type="predicted"/>
<organism evidence="1 2">
    <name type="scientific">[Eubacterium] siraeum</name>
    <dbReference type="NCBI Taxonomy" id="39492"/>
    <lineage>
        <taxon>Bacteria</taxon>
        <taxon>Bacillati</taxon>
        <taxon>Bacillota</taxon>
        <taxon>Clostridia</taxon>
        <taxon>Eubacteriales</taxon>
        <taxon>Oscillospiraceae</taxon>
        <taxon>Oscillospiraceae incertae sedis</taxon>
    </lineage>
</organism>
<accession>A0A174ZML8</accession>
<dbReference type="Proteomes" id="UP000095662">
    <property type="component" value="Unassembled WGS sequence"/>
</dbReference>